<accession>A0ABS9GXT4</accession>
<reference evidence="1 2" key="1">
    <citation type="submission" date="2022-01" db="EMBL/GenBank/DDBJ databases">
        <title>Alkalihalobacillus sp. EGI L200015, a novel bacterium isolated from a salt lake sediment.</title>
        <authorList>
            <person name="Gao L."/>
            <person name="Fang B.-Z."/>
            <person name="Li W.-J."/>
        </authorList>
    </citation>
    <scope>NUCLEOTIDE SEQUENCE [LARGE SCALE GENOMIC DNA]</scope>
    <source>
        <strain evidence="1 2">KCTC 12718</strain>
    </source>
</reference>
<organism evidence="1 2">
    <name type="scientific">Pseudalkalibacillus berkeleyi</name>
    <dbReference type="NCBI Taxonomy" id="1069813"/>
    <lineage>
        <taxon>Bacteria</taxon>
        <taxon>Bacillati</taxon>
        <taxon>Bacillota</taxon>
        <taxon>Bacilli</taxon>
        <taxon>Bacillales</taxon>
        <taxon>Fictibacillaceae</taxon>
        <taxon>Pseudalkalibacillus</taxon>
    </lineage>
</organism>
<dbReference type="PANTHER" id="PTHR47271">
    <property type="entry name" value="ARGININE DEIMINASE"/>
    <property type="match status" value="1"/>
</dbReference>
<name>A0ABS9GXT4_9BACL</name>
<dbReference type="Gene3D" id="3.75.10.10">
    <property type="entry name" value="L-arginine/glycine Amidinotransferase, Chain A"/>
    <property type="match status" value="1"/>
</dbReference>
<dbReference type="PANTHER" id="PTHR47271:SF2">
    <property type="entry name" value="ARGININE DEIMINASE"/>
    <property type="match status" value="1"/>
</dbReference>
<proteinExistence type="predicted"/>
<protein>
    <submittedName>
        <fullName evidence="1">Arginine deiminase family protein</fullName>
    </submittedName>
</protein>
<evidence type="ECO:0000313" key="1">
    <source>
        <dbReference type="EMBL" id="MCF6136439.1"/>
    </source>
</evidence>
<dbReference type="SUPFAM" id="SSF55909">
    <property type="entry name" value="Pentein"/>
    <property type="match status" value="1"/>
</dbReference>
<sequence>MLNIKPSCWSETDTLKTVIVCPPSILDVRDQQTAEDVLWEKPVNQKRATENHARLCRALEDAGVQVINYAKYLSVEDFHMNEQLLNRIYVRDLACVFGETILPGEAGISMRQPEYIHAHRLFKKWYEEPFKAEANNGLKALEFGDVMILNRDVVLINVGMRTSILSIEQVKGEIFKAGFSEIAIIDLPRRSDTLHTDMNLNLAGENMILSKCYLRYLPVLTMTEKASKHEMLHNLLKRHGFETHWTSKVTDSLADINFLNLDPETILISKQRRKSIFKDHPKLKKLKCIEVNVTELEKGGGGIRCMTLPLRRET</sequence>
<dbReference type="EMBL" id="JAKIJS010000001">
    <property type="protein sequence ID" value="MCF6136439.1"/>
    <property type="molecule type" value="Genomic_DNA"/>
</dbReference>
<keyword evidence="2" id="KW-1185">Reference proteome</keyword>
<dbReference type="Pfam" id="PF02274">
    <property type="entry name" value="ADI"/>
    <property type="match status" value="1"/>
</dbReference>
<gene>
    <name evidence="1" type="ORF">L2716_01770</name>
</gene>
<evidence type="ECO:0000313" key="2">
    <source>
        <dbReference type="Proteomes" id="UP001649381"/>
    </source>
</evidence>
<dbReference type="Proteomes" id="UP001649381">
    <property type="component" value="Unassembled WGS sequence"/>
</dbReference>
<comment type="caution">
    <text evidence="1">The sequence shown here is derived from an EMBL/GenBank/DDBJ whole genome shotgun (WGS) entry which is preliminary data.</text>
</comment>
<dbReference type="RefSeq" id="WP_236331148.1">
    <property type="nucleotide sequence ID" value="NZ_JAKIJS010000001.1"/>
</dbReference>